<comment type="subcellular location">
    <subcellularLocation>
        <location evidence="1">Cytoplasm</location>
    </subcellularLocation>
</comment>
<dbReference type="SUPFAM" id="SSF69721">
    <property type="entry name" value="DsrC, the gamma subunit of dissimilatory sulfite reductase"/>
    <property type="match status" value="1"/>
</dbReference>
<name>A0A1B4XE76_9GAMM</name>
<dbReference type="NCBIfam" id="TIGR03342">
    <property type="entry name" value="dsrC_tusE_dsvC"/>
    <property type="match status" value="1"/>
</dbReference>
<dbReference type="EC" id="2.8.1.-" evidence="3"/>
<dbReference type="PANTHER" id="PTHR37010:SF1">
    <property type="entry name" value="SULFURTRANSFERASE TUSE"/>
    <property type="match status" value="1"/>
</dbReference>
<evidence type="ECO:0000313" key="4">
    <source>
        <dbReference type="EMBL" id="BAV33105.1"/>
    </source>
</evidence>
<dbReference type="GO" id="GO:0016740">
    <property type="term" value="F:transferase activity"/>
    <property type="evidence" value="ECO:0007669"/>
    <property type="project" value="UniProtKB-KW"/>
</dbReference>
<evidence type="ECO:0000256" key="1">
    <source>
        <dbReference type="ARBA" id="ARBA00004496"/>
    </source>
</evidence>
<sequence length="121" mass="13578">MPDIMKFIVNEGALDKDPAGNLIALNDWSEDIARKLAREMKIELKADHWEVINFLRDLYRQQGQPAHARDVLHALEERFEKKGGRKHLYLLFPGGAVTQGSRIAGLPVPKDSTDPSFGTAI</sequence>
<dbReference type="PIRSF" id="PIRSF006223">
    <property type="entry name" value="DsrC_TusE"/>
    <property type="match status" value="1"/>
</dbReference>
<dbReference type="RefSeq" id="WP_096359998.1">
    <property type="nucleotide sequence ID" value="NZ_AP014879.1"/>
</dbReference>
<evidence type="ECO:0000256" key="2">
    <source>
        <dbReference type="ARBA" id="ARBA00022490"/>
    </source>
</evidence>
<dbReference type="Pfam" id="PF04358">
    <property type="entry name" value="DsrC"/>
    <property type="match status" value="1"/>
</dbReference>
<dbReference type="KEGG" id="slim:SCL_0785"/>
<dbReference type="InterPro" id="IPR042072">
    <property type="entry name" value="DsrC-like_C"/>
</dbReference>
<comment type="similarity">
    <text evidence="3">Belongs to the dsrC/tusE family.</text>
</comment>
<dbReference type="InterPro" id="IPR025526">
    <property type="entry name" value="DsrC-like_dom_sf"/>
</dbReference>
<keyword evidence="2" id="KW-0963">Cytoplasm</keyword>
<organism evidence="4 5">
    <name type="scientific">Sulfuricaulis limicola</name>
    <dbReference type="NCBI Taxonomy" id="1620215"/>
    <lineage>
        <taxon>Bacteria</taxon>
        <taxon>Pseudomonadati</taxon>
        <taxon>Pseudomonadota</taxon>
        <taxon>Gammaproteobacteria</taxon>
        <taxon>Acidiferrobacterales</taxon>
        <taxon>Acidiferrobacteraceae</taxon>
        <taxon>Sulfuricaulis</taxon>
    </lineage>
</organism>
<accession>A0A1B4XE76</accession>
<gene>
    <name evidence="4" type="ORF">SCL_0785</name>
</gene>
<dbReference type="Gene3D" id="1.10.10.370">
    <property type="entry name" value="DsrC-like protein, C-terminal domain"/>
    <property type="match status" value="1"/>
</dbReference>
<evidence type="ECO:0000313" key="5">
    <source>
        <dbReference type="Proteomes" id="UP000243180"/>
    </source>
</evidence>
<dbReference type="EMBL" id="AP014879">
    <property type="protein sequence ID" value="BAV33105.1"/>
    <property type="molecule type" value="Genomic_DNA"/>
</dbReference>
<dbReference type="AlphaFoldDB" id="A0A1B4XE76"/>
<dbReference type="PANTHER" id="PTHR37010">
    <property type="entry name" value="SULFURTRANSFERASE TUSE"/>
    <property type="match status" value="1"/>
</dbReference>
<dbReference type="Proteomes" id="UP000243180">
    <property type="component" value="Chromosome"/>
</dbReference>
<dbReference type="InParanoid" id="A0A1B4XE76"/>
<comment type="function">
    <text evidence="3">Part of a sulfur-relay system.</text>
</comment>
<dbReference type="InterPro" id="IPR007453">
    <property type="entry name" value="DsrC/TusE"/>
</dbReference>
<keyword evidence="5" id="KW-1185">Reference proteome</keyword>
<proteinExistence type="inferred from homology"/>
<evidence type="ECO:0000256" key="3">
    <source>
        <dbReference type="PIRNR" id="PIRNR006223"/>
    </source>
</evidence>
<dbReference type="GO" id="GO:0002143">
    <property type="term" value="P:tRNA wobble position uridine thiolation"/>
    <property type="evidence" value="ECO:0007669"/>
    <property type="project" value="TreeGrafter"/>
</dbReference>
<keyword evidence="3" id="KW-0808">Transferase</keyword>
<reference evidence="4 5" key="1">
    <citation type="submission" date="2015-05" db="EMBL/GenBank/DDBJ databases">
        <title>Complete genome sequence of a sulfur-oxidizing gammaproteobacterium strain HA5.</title>
        <authorList>
            <person name="Miura A."/>
            <person name="Kojima H."/>
            <person name="Fukui M."/>
        </authorList>
    </citation>
    <scope>NUCLEOTIDE SEQUENCE [LARGE SCALE GENOMIC DNA]</scope>
    <source>
        <strain evidence="4 5">HA5</strain>
    </source>
</reference>
<dbReference type="OrthoDB" id="9786347at2"/>
<dbReference type="GO" id="GO:0097163">
    <property type="term" value="F:sulfur carrier activity"/>
    <property type="evidence" value="ECO:0007669"/>
    <property type="project" value="TreeGrafter"/>
</dbReference>
<dbReference type="GO" id="GO:0005737">
    <property type="term" value="C:cytoplasm"/>
    <property type="evidence" value="ECO:0007669"/>
    <property type="project" value="UniProtKB-SubCell"/>
</dbReference>
<protein>
    <recommendedName>
        <fullName evidence="3">Sulfurtransferase</fullName>
        <ecNumber evidence="3">2.8.1.-</ecNumber>
    </recommendedName>
</protein>